<evidence type="ECO:0000313" key="2">
    <source>
        <dbReference type="EMBL" id="MDA5397967.1"/>
    </source>
</evidence>
<protein>
    <submittedName>
        <fullName evidence="2">Transglutaminase family protein</fullName>
    </submittedName>
</protein>
<name>A0A9X3UG83_9HYPH</name>
<comment type="caution">
    <text evidence="2">The sequence shown here is derived from an EMBL/GenBank/DDBJ whole genome shotgun (WGS) entry which is preliminary data.</text>
</comment>
<evidence type="ECO:0000259" key="1">
    <source>
        <dbReference type="Pfam" id="PF01841"/>
    </source>
</evidence>
<dbReference type="InterPro" id="IPR002931">
    <property type="entry name" value="Transglutaminase-like"/>
</dbReference>
<dbReference type="Pfam" id="PF01841">
    <property type="entry name" value="Transglut_core"/>
    <property type="match status" value="1"/>
</dbReference>
<sequence length="236" mass="26095">MTDTSDHRPPERADCLQAGLYVDSGSDAVRRFTLDALESAKATTDTQKAVALYNAVRDGFRYNPYSISMRAEDYKASHIVKTQSAYCVPKAILLTACLRAAGIPAAVGFADVRNHLNSPKLAELMGSDLFIYHGYVQLWLGDSTFKVTPAFNSEMCERFGVKPLDFDGTADALFHEYDADNRRHMEYVNDRGIYQDPPIVEILSTFKAFYPRLAEFAAGASRQGQEPVDAAFLGNG</sequence>
<evidence type="ECO:0000313" key="3">
    <source>
        <dbReference type="Proteomes" id="UP001151234"/>
    </source>
</evidence>
<feature type="domain" description="Transglutaminase-like" evidence="1">
    <location>
        <begin position="40"/>
        <end position="141"/>
    </location>
</feature>
<dbReference type="Gene3D" id="3.10.620.30">
    <property type="match status" value="1"/>
</dbReference>
<dbReference type="SUPFAM" id="SSF54001">
    <property type="entry name" value="Cysteine proteinases"/>
    <property type="match status" value="1"/>
</dbReference>
<organism evidence="2 3">
    <name type="scientific">Hoeflea prorocentri</name>
    <dbReference type="NCBI Taxonomy" id="1922333"/>
    <lineage>
        <taxon>Bacteria</taxon>
        <taxon>Pseudomonadati</taxon>
        <taxon>Pseudomonadota</taxon>
        <taxon>Alphaproteobacteria</taxon>
        <taxon>Hyphomicrobiales</taxon>
        <taxon>Rhizobiaceae</taxon>
        <taxon>Hoeflea</taxon>
    </lineage>
</organism>
<dbReference type="Proteomes" id="UP001151234">
    <property type="component" value="Unassembled WGS sequence"/>
</dbReference>
<dbReference type="PANTHER" id="PTHR33490:SF3">
    <property type="entry name" value="CONSERVED INTEGRAL MEMBRANE PROTEIN"/>
    <property type="match status" value="1"/>
</dbReference>
<dbReference type="EMBL" id="JAPJZI010000001">
    <property type="protein sequence ID" value="MDA5397967.1"/>
    <property type="molecule type" value="Genomic_DNA"/>
</dbReference>
<dbReference type="PANTHER" id="PTHR33490">
    <property type="entry name" value="BLR5614 PROTEIN-RELATED"/>
    <property type="match status" value="1"/>
</dbReference>
<proteinExistence type="predicted"/>
<reference evidence="2" key="1">
    <citation type="submission" date="2022-11" db="EMBL/GenBank/DDBJ databases">
        <title>Draft genome sequence of Hoeflea poritis E7-10 and Hoeflea prorocentri PM5-8, separated from scleractinian coral Porites lutea and marine dinoflagellate.</title>
        <authorList>
            <person name="Zhang G."/>
            <person name="Wei Q."/>
            <person name="Cai L."/>
        </authorList>
    </citation>
    <scope>NUCLEOTIDE SEQUENCE</scope>
    <source>
        <strain evidence="2">PM5-8</strain>
    </source>
</reference>
<dbReference type="InterPro" id="IPR038765">
    <property type="entry name" value="Papain-like_cys_pep_sf"/>
</dbReference>
<dbReference type="AlphaFoldDB" id="A0A9X3UG83"/>
<gene>
    <name evidence="2" type="ORF">OQ273_05205</name>
</gene>
<keyword evidence="3" id="KW-1185">Reference proteome</keyword>
<accession>A0A9X3UG83</accession>
<dbReference type="RefSeq" id="WP_267989411.1">
    <property type="nucleotide sequence ID" value="NZ_JAPJZI010000001.1"/>
</dbReference>